<dbReference type="InterPro" id="IPR015915">
    <property type="entry name" value="Kelch-typ_b-propeller"/>
</dbReference>
<dbReference type="EMBL" id="LAZR01042983">
    <property type="protein sequence ID" value="KKL08184.1"/>
    <property type="molecule type" value="Genomic_DNA"/>
</dbReference>
<dbReference type="SUPFAM" id="SSF50965">
    <property type="entry name" value="Galactose oxidase, central domain"/>
    <property type="match status" value="1"/>
</dbReference>
<comment type="caution">
    <text evidence="1">The sequence shown here is derived from an EMBL/GenBank/DDBJ whole genome shotgun (WGS) entry which is preliminary data.</text>
</comment>
<dbReference type="Gene3D" id="2.120.10.80">
    <property type="entry name" value="Kelch-type beta propeller"/>
    <property type="match status" value="1"/>
</dbReference>
<protein>
    <submittedName>
        <fullName evidence="1">Uncharacterized protein</fullName>
    </submittedName>
</protein>
<reference evidence="1" key="1">
    <citation type="journal article" date="2015" name="Nature">
        <title>Complex archaea that bridge the gap between prokaryotes and eukaryotes.</title>
        <authorList>
            <person name="Spang A."/>
            <person name="Saw J.H."/>
            <person name="Jorgensen S.L."/>
            <person name="Zaremba-Niedzwiedzka K."/>
            <person name="Martijn J."/>
            <person name="Lind A.E."/>
            <person name="van Eijk R."/>
            <person name="Schleper C."/>
            <person name="Guy L."/>
            <person name="Ettema T.J."/>
        </authorList>
    </citation>
    <scope>NUCLEOTIDE SEQUENCE</scope>
</reference>
<dbReference type="InterPro" id="IPR011043">
    <property type="entry name" value="Gal_Oxase/kelch_b-propeller"/>
</dbReference>
<gene>
    <name evidence="1" type="ORF">LCGC14_2578390</name>
</gene>
<feature type="non-terminal residue" evidence="1">
    <location>
        <position position="449"/>
    </location>
</feature>
<organism evidence="1">
    <name type="scientific">marine sediment metagenome</name>
    <dbReference type="NCBI Taxonomy" id="412755"/>
    <lineage>
        <taxon>unclassified sequences</taxon>
        <taxon>metagenomes</taxon>
        <taxon>ecological metagenomes</taxon>
    </lineage>
</organism>
<evidence type="ECO:0000313" key="1">
    <source>
        <dbReference type="EMBL" id="KKL08184.1"/>
    </source>
</evidence>
<name>A0A0F9AF53_9ZZZZ</name>
<dbReference type="AlphaFoldDB" id="A0A0F9AF53"/>
<sequence>MASSDRVLRAQAKAIVELSEQAAVQADVLRKVFEYAQDLERRLSDSESSKQSTRLRAIMDSLWVKQRMRIPVGTDRFDFQGGGSGSWETDTIPFTPSTVLLPSTIVGEEIYFIDQSTNFYLYNYRTKTWTQKANPDTDSNRVRGGIIRRGKVYFAGGTVIHIYDIGDDSWSTTSAVGGGSGIDVLHAMCFENDDTIWCYARNNAPKDVAAKYVISTDTWTVGAADSAGHKISFCLLFNNGKLYAGTNNGVRIYDTSAETFASANIASGRDFMVGHNPVALIYYETTGYGYWMKADESLNDDVIESTTVLAGHTLYGIMSTDYKDMLVVGSVITELAIFKSLPKTAQIWIEGDNFHWIDSSGVEQITIAQSLFDANTILAADSDDTPAALTVAEERLVGRITSGNIDDLTPAQVLKMLGAQHPLANTYVSGTGTAGSDNTAQDVKTVVIP</sequence>
<proteinExistence type="predicted"/>
<accession>A0A0F9AF53</accession>